<reference evidence="2 3" key="1">
    <citation type="submission" date="2018-06" db="EMBL/GenBank/DDBJ databases">
        <title>Genomic Encyclopedia of Archaeal and Bacterial Type Strains, Phase II (KMG-II): from individual species to whole genera.</title>
        <authorList>
            <person name="Goeker M."/>
        </authorList>
    </citation>
    <scope>NUCLEOTIDE SEQUENCE [LARGE SCALE GENOMIC DNA]</scope>
    <source>
        <strain evidence="2 3">DSM 17205</strain>
    </source>
</reference>
<organism evidence="2 3">
    <name type="scientific">Nonlabens dokdonensis</name>
    <dbReference type="NCBI Taxonomy" id="328515"/>
    <lineage>
        <taxon>Bacteria</taxon>
        <taxon>Pseudomonadati</taxon>
        <taxon>Bacteroidota</taxon>
        <taxon>Flavobacteriia</taxon>
        <taxon>Flavobacteriales</taxon>
        <taxon>Flavobacteriaceae</taxon>
        <taxon>Nonlabens</taxon>
    </lineage>
</organism>
<dbReference type="RefSeq" id="WP_015363544.1">
    <property type="nucleotide sequence ID" value="NZ_QKZR01000007.1"/>
</dbReference>
<feature type="transmembrane region" description="Helical" evidence="1">
    <location>
        <begin position="46"/>
        <end position="67"/>
    </location>
</feature>
<protein>
    <submittedName>
        <fullName evidence="2">Uncharacterized protein</fullName>
    </submittedName>
</protein>
<accession>A0ABX5PUG1</accession>
<dbReference type="EMBL" id="QKZR01000007">
    <property type="protein sequence ID" value="PZX37115.1"/>
    <property type="molecule type" value="Genomic_DNA"/>
</dbReference>
<gene>
    <name evidence="2" type="ORF">LX97_03137</name>
</gene>
<keyword evidence="3" id="KW-1185">Reference proteome</keyword>
<keyword evidence="1" id="KW-1133">Transmembrane helix</keyword>
<keyword evidence="1" id="KW-0812">Transmembrane</keyword>
<dbReference type="Proteomes" id="UP000248584">
    <property type="component" value="Unassembled WGS sequence"/>
</dbReference>
<evidence type="ECO:0000313" key="3">
    <source>
        <dbReference type="Proteomes" id="UP000248584"/>
    </source>
</evidence>
<comment type="caution">
    <text evidence="2">The sequence shown here is derived from an EMBL/GenBank/DDBJ whole genome shotgun (WGS) entry which is preliminary data.</text>
</comment>
<proteinExistence type="predicted"/>
<feature type="transmembrane region" description="Helical" evidence="1">
    <location>
        <begin position="20"/>
        <end position="40"/>
    </location>
</feature>
<name>A0ABX5PUG1_9FLAO</name>
<evidence type="ECO:0000313" key="2">
    <source>
        <dbReference type="EMBL" id="PZX37115.1"/>
    </source>
</evidence>
<sequence>MEFNSMKAIADVLWQTQFNWSIRIMVGCITLLICSLNLWLFENGTAPIVINSLGITISVSLILWKIFEKQKSKSKKDVFKG</sequence>
<evidence type="ECO:0000256" key="1">
    <source>
        <dbReference type="SAM" id="Phobius"/>
    </source>
</evidence>
<keyword evidence="1" id="KW-0472">Membrane</keyword>